<dbReference type="GO" id="GO:0006355">
    <property type="term" value="P:regulation of DNA-templated transcription"/>
    <property type="evidence" value="ECO:0007669"/>
    <property type="project" value="InterPro"/>
</dbReference>
<gene>
    <name evidence="5" type="ORF">PG303_01910</name>
</gene>
<organism evidence="5 6">
    <name type="scientific">Riemerella anatipestifer</name>
    <name type="common">Moraxella anatipestifer</name>
    <dbReference type="NCBI Taxonomy" id="34085"/>
    <lineage>
        <taxon>Bacteria</taxon>
        <taxon>Pseudomonadati</taxon>
        <taxon>Bacteroidota</taxon>
        <taxon>Flavobacteriia</taxon>
        <taxon>Flavobacteriales</taxon>
        <taxon>Weeksellaceae</taxon>
        <taxon>Riemerella</taxon>
    </lineage>
</organism>
<keyword evidence="1" id="KW-0805">Transcription regulation</keyword>
<keyword evidence="2" id="KW-0238">DNA-binding</keyword>
<dbReference type="CDD" id="cd06170">
    <property type="entry name" value="LuxR_C_like"/>
    <property type="match status" value="1"/>
</dbReference>
<dbReference type="PRINTS" id="PR00038">
    <property type="entry name" value="HTHLUXR"/>
</dbReference>
<comment type="caution">
    <text evidence="5">The sequence shown here is derived from an EMBL/GenBank/DDBJ whole genome shotgun (WGS) entry which is preliminary data.</text>
</comment>
<evidence type="ECO:0000256" key="1">
    <source>
        <dbReference type="ARBA" id="ARBA00023015"/>
    </source>
</evidence>
<dbReference type="Gene3D" id="1.10.10.10">
    <property type="entry name" value="Winged helix-like DNA-binding domain superfamily/Winged helix DNA-binding domain"/>
    <property type="match status" value="1"/>
</dbReference>
<reference evidence="5" key="1">
    <citation type="submission" date="2023-01" db="EMBL/GenBank/DDBJ databases">
        <title>Genome-based studies on antimicrobial resistance profiles of Riemerella anatipestifer in China, 1994 to 2021.</title>
        <authorList>
            <person name="Yang Z."/>
            <person name="Zhu D."/>
        </authorList>
    </citation>
    <scope>NUCLEOTIDE SEQUENCE</scope>
    <source>
        <strain evidence="5">RCAD1218</strain>
    </source>
</reference>
<dbReference type="SMART" id="SM00421">
    <property type="entry name" value="HTH_LUXR"/>
    <property type="match status" value="1"/>
</dbReference>
<dbReference type="InterPro" id="IPR036388">
    <property type="entry name" value="WH-like_DNA-bd_sf"/>
</dbReference>
<accession>A0AAP6HE37</accession>
<evidence type="ECO:0000313" key="6">
    <source>
        <dbReference type="Proteomes" id="UP001284033"/>
    </source>
</evidence>
<dbReference type="InterPro" id="IPR016032">
    <property type="entry name" value="Sig_transdc_resp-reg_C-effctor"/>
</dbReference>
<evidence type="ECO:0000313" key="5">
    <source>
        <dbReference type="EMBL" id="MDY3511968.1"/>
    </source>
</evidence>
<dbReference type="PROSITE" id="PS50043">
    <property type="entry name" value="HTH_LUXR_2"/>
    <property type="match status" value="1"/>
</dbReference>
<feature type="domain" description="HTH luxR-type" evidence="4">
    <location>
        <begin position="185"/>
        <end position="250"/>
    </location>
</feature>
<evidence type="ECO:0000256" key="3">
    <source>
        <dbReference type="ARBA" id="ARBA00023163"/>
    </source>
</evidence>
<dbReference type="AlphaFoldDB" id="A0AAP6HE37"/>
<sequence>MGDFDGFFDERNSVKNISSNDLEQLKNYLSVIDAFSRVSYKSIYVIDYQTQSFEYVSDNPLFLCGLSAQEVKALGYAFYFRNVKKQDLELLMKINDVGFSFYEKIPLVERKLYTISYDFHLINERNRPVLINHKLTPIFLNEKGQIWKAMCIVSLSSNQTEGNIIISKQGSEDFWKFNLDTNIWEKEQKVKLSEREFNILELSARGFTINEISEKLFVTPDTVKFHRRKIFDKLNVQNISEALAYAKINKLV</sequence>
<dbReference type="Proteomes" id="UP001284033">
    <property type="component" value="Unassembled WGS sequence"/>
</dbReference>
<dbReference type="EMBL" id="JAQZHK010000001">
    <property type="protein sequence ID" value="MDY3511968.1"/>
    <property type="molecule type" value="Genomic_DNA"/>
</dbReference>
<dbReference type="Gene3D" id="3.30.450.20">
    <property type="entry name" value="PAS domain"/>
    <property type="match status" value="1"/>
</dbReference>
<evidence type="ECO:0000259" key="4">
    <source>
        <dbReference type="PROSITE" id="PS50043"/>
    </source>
</evidence>
<dbReference type="GO" id="GO:0003677">
    <property type="term" value="F:DNA binding"/>
    <property type="evidence" value="ECO:0007669"/>
    <property type="project" value="UniProtKB-KW"/>
</dbReference>
<dbReference type="Pfam" id="PF00196">
    <property type="entry name" value="GerE"/>
    <property type="match status" value="1"/>
</dbReference>
<dbReference type="PANTHER" id="PTHR44688:SF16">
    <property type="entry name" value="DNA-BINDING TRANSCRIPTIONAL ACTIVATOR DEVR_DOSR"/>
    <property type="match status" value="1"/>
</dbReference>
<dbReference type="RefSeq" id="WP_064964741.1">
    <property type="nucleotide sequence ID" value="NZ_CP110126.1"/>
</dbReference>
<proteinExistence type="predicted"/>
<protein>
    <submittedName>
        <fullName evidence="5">Helix-turn-helix transcriptional regulator</fullName>
    </submittedName>
</protein>
<keyword evidence="3" id="KW-0804">Transcription</keyword>
<evidence type="ECO:0000256" key="2">
    <source>
        <dbReference type="ARBA" id="ARBA00023125"/>
    </source>
</evidence>
<dbReference type="SUPFAM" id="SSF46894">
    <property type="entry name" value="C-terminal effector domain of the bipartite response regulators"/>
    <property type="match status" value="1"/>
</dbReference>
<dbReference type="InterPro" id="IPR000792">
    <property type="entry name" value="Tscrpt_reg_LuxR_C"/>
</dbReference>
<dbReference type="PANTHER" id="PTHR44688">
    <property type="entry name" value="DNA-BINDING TRANSCRIPTIONAL ACTIVATOR DEVR_DOSR"/>
    <property type="match status" value="1"/>
</dbReference>
<name>A0AAP6HE37_RIEAN</name>